<reference evidence="6" key="2">
    <citation type="submission" date="2020-09" db="EMBL/GenBank/DDBJ databases">
        <authorList>
            <person name="Sun Q."/>
            <person name="Zhou Y."/>
        </authorList>
    </citation>
    <scope>NUCLEOTIDE SEQUENCE</scope>
    <source>
        <strain evidence="6">CGMCC 1.15958</strain>
    </source>
</reference>
<keyword evidence="1 3" id="KW-0732">Signal</keyword>
<evidence type="ECO:0000259" key="4">
    <source>
        <dbReference type="SMART" id="SM00429"/>
    </source>
</evidence>
<dbReference type="Proteomes" id="UP000609064">
    <property type="component" value="Unassembled WGS sequence"/>
</dbReference>
<dbReference type="AlphaFoldDB" id="A0A917DL89"/>
<dbReference type="InterPro" id="IPR055015">
    <property type="entry name" value="GCX_COOH"/>
</dbReference>
<accession>A0A917DL89</accession>
<dbReference type="SUPFAM" id="SSF69318">
    <property type="entry name" value="Integrin alpha N-terminal domain"/>
    <property type="match status" value="1"/>
</dbReference>
<dbReference type="SMART" id="SM00560">
    <property type="entry name" value="LamGL"/>
    <property type="match status" value="1"/>
</dbReference>
<evidence type="ECO:0000256" key="1">
    <source>
        <dbReference type="ARBA" id="ARBA00022729"/>
    </source>
</evidence>
<dbReference type="InterPro" id="IPR013517">
    <property type="entry name" value="FG-GAP"/>
</dbReference>
<dbReference type="Gene3D" id="2.60.120.200">
    <property type="match status" value="1"/>
</dbReference>
<feature type="domain" description="IPT/TIG" evidence="4">
    <location>
        <begin position="23"/>
        <end position="106"/>
    </location>
</feature>
<feature type="signal peptide" evidence="3">
    <location>
        <begin position="1"/>
        <end position="21"/>
    </location>
</feature>
<dbReference type="Gene3D" id="2.30.30.100">
    <property type="match status" value="1"/>
</dbReference>
<dbReference type="Gene3D" id="2.60.40.10">
    <property type="entry name" value="Immunoglobulins"/>
    <property type="match status" value="1"/>
</dbReference>
<dbReference type="SUPFAM" id="SSF49899">
    <property type="entry name" value="Concanavalin A-like lectins/glucanases"/>
    <property type="match status" value="1"/>
</dbReference>
<dbReference type="NCBIfam" id="NF045639">
    <property type="entry name" value="GCX_COOH"/>
    <property type="match status" value="1"/>
</dbReference>
<dbReference type="InterPro" id="IPR028994">
    <property type="entry name" value="Integrin_alpha_N"/>
</dbReference>
<dbReference type="InterPro" id="IPR013320">
    <property type="entry name" value="ConA-like_dom_sf"/>
</dbReference>
<keyword evidence="2" id="KW-1015">Disulfide bond</keyword>
<gene>
    <name evidence="6" type="ORF">GCM10011514_08590</name>
</gene>
<dbReference type="Pfam" id="PF13517">
    <property type="entry name" value="FG-GAP_3"/>
    <property type="match status" value="3"/>
</dbReference>
<dbReference type="InterPro" id="IPR014756">
    <property type="entry name" value="Ig_E-set"/>
</dbReference>
<dbReference type="Pfam" id="PF13385">
    <property type="entry name" value="Laminin_G_3"/>
    <property type="match status" value="1"/>
</dbReference>
<evidence type="ECO:0008006" key="8">
    <source>
        <dbReference type="Google" id="ProtNLM"/>
    </source>
</evidence>
<dbReference type="InterPro" id="IPR013783">
    <property type="entry name" value="Ig-like_fold"/>
</dbReference>
<evidence type="ECO:0000256" key="3">
    <source>
        <dbReference type="SAM" id="SignalP"/>
    </source>
</evidence>
<dbReference type="GO" id="GO:0005975">
    <property type="term" value="P:carbohydrate metabolic process"/>
    <property type="evidence" value="ECO:0007669"/>
    <property type="project" value="UniProtKB-ARBA"/>
</dbReference>
<protein>
    <recommendedName>
        <fullName evidence="8">LamG-like jellyroll fold domain-containing protein</fullName>
    </recommendedName>
</protein>
<evidence type="ECO:0000259" key="5">
    <source>
        <dbReference type="SMART" id="SM00560"/>
    </source>
</evidence>
<sequence>MKTNYLIIYSIFLLTSLHIQAQKPTITSFSPTSGVVGTTVTITGTNFNATAAQNIVFFGATKATVSTASTTSLTVTVPTGATFQPITVLNLSNTLSGSSSAPFRVTYPGGSIIAESLVEQSVDFTTGALALFLAIGDLDSDGKTDMVTANFNAGTISIFRNTATLGSITASSFATKADISTGTSPRTIAVGDLDGDGKLDLAVANFGSNTVSVLRNTSSSGSISFAAKVDFTTGINPRGVNIGDFDGDGKPDLAIAHGGNPFMSVLRNNSSGGSISFQAKVDFALAGGGQSSVFLVNGDIDGDGKIDLAVVNYALSTISVFRNTATAGTIDASSFAAKVDFTTGGGPFSVTIGDLDGDGKPDLATANYSGNDDISVLRNTSSSGSISFATKVDFAIGVSPIAVNLGDIDGDGKLDLISSNYSANKISVLRNIATSGSISTNSFATKVDYFTSTGPRFVCVGDLDGDGKPDLAITNETDNTLRVIQNSFISVPTNITGPTQVCTNQTASLSATCVAGTNPTWWEASYIVNPGDPLPPPLFVGSPFITPPLTFTTTYRVSCEQGANASPRVPIVVNVNSNPSPTAPTITASGPTTFCNGGSITLNSNVGNNNALNFVKTSSQYVSVPHSASINLGATFTMEAWIKYSGQNVTILDKGDYDFLWSLNPNINSNQMGFYTKNTGAWSYSTGIVPQNTWTHVAITLNAGTLTFYINGVASGTATVTFSQDNQPMNIGRQQPTFCACNHFNGTMDELRLWNVVRTPSQMLTNMNSTIPTNSAGLVAYYKFDEGSGITTADATGNGNNGTLVNSPTWQVPATSPVNAVVWSPGGAITPSIVVTTAGTYIATITNGYGCSTSSSTIVNVGSNAALVTLTSPTDDYATGIILKTASSVNGNISATNKVTGTAKVDYKAKSIQLNAGFKADSGTVFSAAVGGCN</sequence>
<dbReference type="PANTHER" id="PTHR46580:SF4">
    <property type="entry name" value="ATP_GTP-BINDING PROTEIN"/>
    <property type="match status" value="1"/>
</dbReference>
<dbReference type="Pfam" id="PF01833">
    <property type="entry name" value="TIG"/>
    <property type="match status" value="1"/>
</dbReference>
<feature type="domain" description="LamG-like jellyroll fold" evidence="5">
    <location>
        <begin position="634"/>
        <end position="761"/>
    </location>
</feature>
<organism evidence="6 7">
    <name type="scientific">Emticicia aquatilis</name>
    <dbReference type="NCBI Taxonomy" id="1537369"/>
    <lineage>
        <taxon>Bacteria</taxon>
        <taxon>Pseudomonadati</taxon>
        <taxon>Bacteroidota</taxon>
        <taxon>Cytophagia</taxon>
        <taxon>Cytophagales</taxon>
        <taxon>Leadbetterellaceae</taxon>
        <taxon>Emticicia</taxon>
    </lineage>
</organism>
<evidence type="ECO:0000256" key="2">
    <source>
        <dbReference type="ARBA" id="ARBA00023157"/>
    </source>
</evidence>
<dbReference type="PANTHER" id="PTHR46580">
    <property type="entry name" value="SENSOR KINASE-RELATED"/>
    <property type="match status" value="1"/>
</dbReference>
<comment type="caution">
    <text evidence="6">The sequence shown here is derived from an EMBL/GenBank/DDBJ whole genome shotgun (WGS) entry which is preliminary data.</text>
</comment>
<dbReference type="Gene3D" id="2.130.10.130">
    <property type="entry name" value="Integrin alpha, N-terminal"/>
    <property type="match status" value="2"/>
</dbReference>
<dbReference type="InterPro" id="IPR006558">
    <property type="entry name" value="LamG-like"/>
</dbReference>
<dbReference type="SMART" id="SM00429">
    <property type="entry name" value="IPT"/>
    <property type="match status" value="1"/>
</dbReference>
<name>A0A917DL89_9BACT</name>
<dbReference type="SUPFAM" id="SSF81296">
    <property type="entry name" value="E set domains"/>
    <property type="match status" value="1"/>
</dbReference>
<feature type="chain" id="PRO_5037828041" description="LamG-like jellyroll fold domain-containing protein" evidence="3">
    <location>
        <begin position="22"/>
        <end position="934"/>
    </location>
</feature>
<dbReference type="GO" id="GO:0004553">
    <property type="term" value="F:hydrolase activity, hydrolyzing O-glycosyl compounds"/>
    <property type="evidence" value="ECO:0007669"/>
    <property type="project" value="UniProtKB-ARBA"/>
</dbReference>
<evidence type="ECO:0000313" key="7">
    <source>
        <dbReference type="Proteomes" id="UP000609064"/>
    </source>
</evidence>
<evidence type="ECO:0000313" key="6">
    <source>
        <dbReference type="EMBL" id="GGD46871.1"/>
    </source>
</evidence>
<dbReference type="RefSeq" id="WP_188764807.1">
    <property type="nucleotide sequence ID" value="NZ_BMKK01000002.1"/>
</dbReference>
<proteinExistence type="predicted"/>
<dbReference type="EMBL" id="BMKK01000002">
    <property type="protein sequence ID" value="GGD46871.1"/>
    <property type="molecule type" value="Genomic_DNA"/>
</dbReference>
<keyword evidence="7" id="KW-1185">Reference proteome</keyword>
<reference evidence="6" key="1">
    <citation type="journal article" date="2014" name="Int. J. Syst. Evol. Microbiol.">
        <title>Complete genome sequence of Corynebacterium casei LMG S-19264T (=DSM 44701T), isolated from a smear-ripened cheese.</title>
        <authorList>
            <consortium name="US DOE Joint Genome Institute (JGI-PGF)"/>
            <person name="Walter F."/>
            <person name="Albersmeier A."/>
            <person name="Kalinowski J."/>
            <person name="Ruckert C."/>
        </authorList>
    </citation>
    <scope>NUCLEOTIDE SEQUENCE</scope>
    <source>
        <strain evidence="6">CGMCC 1.15958</strain>
    </source>
</reference>
<dbReference type="InterPro" id="IPR002909">
    <property type="entry name" value="IPT_dom"/>
</dbReference>